<dbReference type="GO" id="GO:0016987">
    <property type="term" value="F:sigma factor activity"/>
    <property type="evidence" value="ECO:0007669"/>
    <property type="project" value="UniProtKB-KW"/>
</dbReference>
<dbReference type="NCBIfam" id="TIGR02985">
    <property type="entry name" value="Sig70_bacteroi1"/>
    <property type="match status" value="1"/>
</dbReference>
<evidence type="ECO:0000313" key="7">
    <source>
        <dbReference type="EMBL" id="PTX62260.1"/>
    </source>
</evidence>
<dbReference type="InterPro" id="IPR013325">
    <property type="entry name" value="RNA_pol_sigma_r2"/>
</dbReference>
<dbReference type="InterPro" id="IPR007627">
    <property type="entry name" value="RNA_pol_sigma70_r2"/>
</dbReference>
<dbReference type="InterPro" id="IPR039425">
    <property type="entry name" value="RNA_pol_sigma-70-like"/>
</dbReference>
<keyword evidence="4" id="KW-0804">Transcription</keyword>
<evidence type="ECO:0000256" key="2">
    <source>
        <dbReference type="ARBA" id="ARBA00023015"/>
    </source>
</evidence>
<dbReference type="Gene3D" id="1.10.10.10">
    <property type="entry name" value="Winged helix-like DNA-binding domain superfamily/Winged helix DNA-binding domain"/>
    <property type="match status" value="1"/>
</dbReference>
<dbReference type="Proteomes" id="UP000244090">
    <property type="component" value="Unassembled WGS sequence"/>
</dbReference>
<keyword evidence="3" id="KW-0731">Sigma factor</keyword>
<dbReference type="AlphaFoldDB" id="A0A2T6C1R0"/>
<dbReference type="Pfam" id="PF04542">
    <property type="entry name" value="Sigma70_r2"/>
    <property type="match status" value="1"/>
</dbReference>
<dbReference type="OrthoDB" id="759001at2"/>
<dbReference type="Pfam" id="PF08281">
    <property type="entry name" value="Sigma70_r4_2"/>
    <property type="match status" value="1"/>
</dbReference>
<dbReference type="PANTHER" id="PTHR43133">
    <property type="entry name" value="RNA POLYMERASE ECF-TYPE SIGMA FACTO"/>
    <property type="match status" value="1"/>
</dbReference>
<feature type="domain" description="RNA polymerase sigma-70 region 2" evidence="5">
    <location>
        <begin position="25"/>
        <end position="87"/>
    </location>
</feature>
<dbReference type="NCBIfam" id="TIGR02937">
    <property type="entry name" value="sigma70-ECF"/>
    <property type="match status" value="1"/>
</dbReference>
<proteinExistence type="inferred from homology"/>
<keyword evidence="8" id="KW-1185">Reference proteome</keyword>
<evidence type="ECO:0000259" key="5">
    <source>
        <dbReference type="Pfam" id="PF04542"/>
    </source>
</evidence>
<dbReference type="InterPro" id="IPR013324">
    <property type="entry name" value="RNA_pol_sigma_r3/r4-like"/>
</dbReference>
<dbReference type="EMBL" id="QBKT01000003">
    <property type="protein sequence ID" value="PTX62260.1"/>
    <property type="molecule type" value="Genomic_DNA"/>
</dbReference>
<dbReference type="GO" id="GO:0006352">
    <property type="term" value="P:DNA-templated transcription initiation"/>
    <property type="evidence" value="ECO:0007669"/>
    <property type="project" value="InterPro"/>
</dbReference>
<dbReference type="InterPro" id="IPR036388">
    <property type="entry name" value="WH-like_DNA-bd_sf"/>
</dbReference>
<dbReference type="Gene3D" id="1.10.1740.10">
    <property type="match status" value="1"/>
</dbReference>
<dbReference type="SUPFAM" id="SSF88946">
    <property type="entry name" value="Sigma2 domain of RNA polymerase sigma factors"/>
    <property type="match status" value="1"/>
</dbReference>
<dbReference type="InterPro" id="IPR014327">
    <property type="entry name" value="RNA_pol_sigma70_bacteroid"/>
</dbReference>
<feature type="domain" description="RNA polymerase sigma factor 70 region 4 type 2" evidence="6">
    <location>
        <begin position="117"/>
        <end position="166"/>
    </location>
</feature>
<evidence type="ECO:0000256" key="3">
    <source>
        <dbReference type="ARBA" id="ARBA00023082"/>
    </source>
</evidence>
<reference evidence="7 8" key="1">
    <citation type="submission" date="2018-04" db="EMBL/GenBank/DDBJ databases">
        <title>Genomic Encyclopedia of Archaeal and Bacterial Type Strains, Phase II (KMG-II): from individual species to whole genera.</title>
        <authorList>
            <person name="Goeker M."/>
        </authorList>
    </citation>
    <scope>NUCLEOTIDE SEQUENCE [LARGE SCALE GENOMIC DNA]</scope>
    <source>
        <strain evidence="7 8">DSM 25731</strain>
    </source>
</reference>
<comment type="similarity">
    <text evidence="1">Belongs to the sigma-70 factor family. ECF subfamily.</text>
</comment>
<dbReference type="InterPro" id="IPR013249">
    <property type="entry name" value="RNA_pol_sigma70_r4_t2"/>
</dbReference>
<evidence type="ECO:0000313" key="8">
    <source>
        <dbReference type="Proteomes" id="UP000244090"/>
    </source>
</evidence>
<sequence>MTTEEIVNSLKTGSQETYKLVYFNHHEWLCNYIYKLSHDYYLSEDIVQEVFLRIWLNRESLHIKSSIKSYLFRSCHNEYLQYLRKQKVKTDFLEKLRVETIFEMYDNEDFQKEYANKLESVLKLLPPKCKEVFIQAKLDKKKYKDIAEDLNISVKTVEGHMTKALKIIKTQTSVAPFLILLLDIF</sequence>
<dbReference type="InterPro" id="IPR014284">
    <property type="entry name" value="RNA_pol_sigma-70_dom"/>
</dbReference>
<comment type="caution">
    <text evidence="7">The sequence shown here is derived from an EMBL/GenBank/DDBJ whole genome shotgun (WGS) entry which is preliminary data.</text>
</comment>
<dbReference type="RefSeq" id="WP_108114467.1">
    <property type="nucleotide sequence ID" value="NZ_QBKT01000003.1"/>
</dbReference>
<protein>
    <submittedName>
        <fullName evidence="7">RNA polymerase sigma-70 factor (ECF subfamily)</fullName>
    </submittedName>
</protein>
<gene>
    <name evidence="7" type="ORF">C8N46_103360</name>
</gene>
<dbReference type="PANTHER" id="PTHR43133:SF46">
    <property type="entry name" value="RNA POLYMERASE SIGMA-70 FACTOR ECF SUBFAMILY"/>
    <property type="match status" value="1"/>
</dbReference>
<evidence type="ECO:0000256" key="4">
    <source>
        <dbReference type="ARBA" id="ARBA00023163"/>
    </source>
</evidence>
<dbReference type="SUPFAM" id="SSF88659">
    <property type="entry name" value="Sigma3 and sigma4 domains of RNA polymerase sigma factors"/>
    <property type="match status" value="1"/>
</dbReference>
<organism evidence="7 8">
    <name type="scientific">Kordia periserrulae</name>
    <dbReference type="NCBI Taxonomy" id="701523"/>
    <lineage>
        <taxon>Bacteria</taxon>
        <taxon>Pseudomonadati</taxon>
        <taxon>Bacteroidota</taxon>
        <taxon>Flavobacteriia</taxon>
        <taxon>Flavobacteriales</taxon>
        <taxon>Flavobacteriaceae</taxon>
        <taxon>Kordia</taxon>
    </lineage>
</organism>
<name>A0A2T6C1R0_9FLAO</name>
<evidence type="ECO:0000256" key="1">
    <source>
        <dbReference type="ARBA" id="ARBA00010641"/>
    </source>
</evidence>
<evidence type="ECO:0000259" key="6">
    <source>
        <dbReference type="Pfam" id="PF08281"/>
    </source>
</evidence>
<keyword evidence="2" id="KW-0805">Transcription regulation</keyword>
<accession>A0A2T6C1R0</accession>
<dbReference type="GO" id="GO:0003677">
    <property type="term" value="F:DNA binding"/>
    <property type="evidence" value="ECO:0007669"/>
    <property type="project" value="InterPro"/>
</dbReference>